<proteinExistence type="predicted"/>
<dbReference type="Pfam" id="PF05016">
    <property type="entry name" value="ParE_toxin"/>
    <property type="match status" value="1"/>
</dbReference>
<protein>
    <submittedName>
        <fullName evidence="2">Type II toxin-antitoxin system RelE/ParE family toxin</fullName>
    </submittedName>
</protein>
<accession>A0A3E1RDU1</accession>
<dbReference type="Proteomes" id="UP000260665">
    <property type="component" value="Unassembled WGS sequence"/>
</dbReference>
<evidence type="ECO:0000313" key="2">
    <source>
        <dbReference type="EMBL" id="RFO97453.1"/>
    </source>
</evidence>
<organism evidence="2 3">
    <name type="scientific">Rhodoferax lacus</name>
    <dbReference type="NCBI Taxonomy" id="2184758"/>
    <lineage>
        <taxon>Bacteria</taxon>
        <taxon>Pseudomonadati</taxon>
        <taxon>Pseudomonadota</taxon>
        <taxon>Betaproteobacteria</taxon>
        <taxon>Burkholderiales</taxon>
        <taxon>Comamonadaceae</taxon>
        <taxon>Rhodoferax</taxon>
    </lineage>
</organism>
<dbReference type="OrthoDB" id="516834at2"/>
<comment type="caution">
    <text evidence="2">The sequence shown here is derived from an EMBL/GenBank/DDBJ whole genome shotgun (WGS) entry which is preliminary data.</text>
</comment>
<dbReference type="InterPro" id="IPR007712">
    <property type="entry name" value="RelE/ParE_toxin"/>
</dbReference>
<dbReference type="InterPro" id="IPR035093">
    <property type="entry name" value="RelE/ParE_toxin_dom_sf"/>
</dbReference>
<reference evidence="2 3" key="1">
    <citation type="submission" date="2018-05" db="EMBL/GenBank/DDBJ databases">
        <title>Rhodoferax soyangensis sp.nov., isolated from an oligotrophic freshwater lake.</title>
        <authorList>
            <person name="Park M."/>
        </authorList>
    </citation>
    <scope>NUCLEOTIDE SEQUENCE [LARGE SCALE GENOMIC DNA]</scope>
    <source>
        <strain evidence="2 3">IMCC26218</strain>
    </source>
</reference>
<sequence length="110" mass="12234">MPRWSVRLARAAEQDYEDILLWTHQQFGPIQAQAYAATLSQAISALVDGPKIAGVKPREDIGPAIHTLHVARLGRKGRHFVVFQCTGNSSIDILRLLHDSMDLPQHDLGE</sequence>
<keyword evidence="1" id="KW-1277">Toxin-antitoxin system</keyword>
<evidence type="ECO:0000313" key="3">
    <source>
        <dbReference type="Proteomes" id="UP000260665"/>
    </source>
</evidence>
<dbReference type="EMBL" id="QFZK01000004">
    <property type="protein sequence ID" value="RFO97453.1"/>
    <property type="molecule type" value="Genomic_DNA"/>
</dbReference>
<dbReference type="AlphaFoldDB" id="A0A3E1RDU1"/>
<gene>
    <name evidence="2" type="ORF">DIC66_09800</name>
</gene>
<name>A0A3E1RDU1_9BURK</name>
<evidence type="ECO:0000256" key="1">
    <source>
        <dbReference type="ARBA" id="ARBA00022649"/>
    </source>
</evidence>
<dbReference type="Gene3D" id="3.30.2310.20">
    <property type="entry name" value="RelE-like"/>
    <property type="match status" value="1"/>
</dbReference>
<keyword evidence="3" id="KW-1185">Reference proteome</keyword>